<sequence length="206" mass="24129">MQLVLENIILYGLILFLIVIVAKYYISEKWKKRKQKSRFERGIVMEEKAKTLLQKRGYKVVNSQQQFVHNFEVNGKPFKSDLKVDYIAKKNGKTYIVEVKSGTSAIDIRNRNTRRQLLEYDFVIESDGIVLLDMENQKLQHIQFFSKSERGEVFLIKSILVVSLLAIIIPYWKVKLFIILILGVIWFFHNKVGNIINTILKPGQHV</sequence>
<evidence type="ECO:0000313" key="2">
    <source>
        <dbReference type="EMBL" id="KJF44279.1"/>
    </source>
</evidence>
<comment type="caution">
    <text evidence="2">The sequence shown here is derived from an EMBL/GenBank/DDBJ whole genome shotgun (WGS) entry which is preliminary data.</text>
</comment>
<evidence type="ECO:0008006" key="4">
    <source>
        <dbReference type="Google" id="ProtNLM"/>
    </source>
</evidence>
<feature type="transmembrane region" description="Helical" evidence="1">
    <location>
        <begin position="154"/>
        <end position="172"/>
    </location>
</feature>
<protein>
    <recommendedName>
        <fullName evidence="4">NERD domain-containing protein</fullName>
    </recommendedName>
</protein>
<gene>
    <name evidence="2" type="ORF">LH29_01830</name>
</gene>
<dbReference type="OrthoDB" id="2082218at2"/>
<feature type="transmembrane region" description="Helical" evidence="1">
    <location>
        <begin position="178"/>
        <end position="200"/>
    </location>
</feature>
<dbReference type="RefSeq" id="WP_045025836.1">
    <property type="nucleotide sequence ID" value="NZ_JRHC01000001.1"/>
</dbReference>
<evidence type="ECO:0000313" key="3">
    <source>
        <dbReference type="Proteomes" id="UP000032544"/>
    </source>
</evidence>
<keyword evidence="1" id="KW-0472">Membrane</keyword>
<dbReference type="SUPFAM" id="SSF52980">
    <property type="entry name" value="Restriction endonuclease-like"/>
    <property type="match status" value="1"/>
</dbReference>
<keyword evidence="1" id="KW-0812">Transmembrane</keyword>
<dbReference type="Proteomes" id="UP000032544">
    <property type="component" value="Unassembled WGS sequence"/>
</dbReference>
<feature type="transmembrane region" description="Helical" evidence="1">
    <location>
        <begin position="6"/>
        <end position="26"/>
    </location>
</feature>
<dbReference type="AlphaFoldDB" id="A0A0D8JC41"/>
<dbReference type="EMBL" id="JRHC01000001">
    <property type="protein sequence ID" value="KJF44279.1"/>
    <property type="molecule type" value="Genomic_DNA"/>
</dbReference>
<dbReference type="Gene3D" id="3.90.320.10">
    <property type="match status" value="1"/>
</dbReference>
<keyword evidence="3" id="KW-1185">Reference proteome</keyword>
<organism evidence="2 3">
    <name type="scientific">Draconibacterium sediminis</name>
    <dbReference type="NCBI Taxonomy" id="1544798"/>
    <lineage>
        <taxon>Bacteria</taxon>
        <taxon>Pseudomonadati</taxon>
        <taxon>Bacteroidota</taxon>
        <taxon>Bacteroidia</taxon>
        <taxon>Marinilabiliales</taxon>
        <taxon>Prolixibacteraceae</taxon>
        <taxon>Draconibacterium</taxon>
    </lineage>
</organism>
<dbReference type="STRING" id="1544798.LH29_01830"/>
<keyword evidence="1" id="KW-1133">Transmembrane helix</keyword>
<dbReference type="InterPro" id="IPR011604">
    <property type="entry name" value="PDDEXK-like_dom_sf"/>
</dbReference>
<proteinExistence type="predicted"/>
<dbReference type="InterPro" id="IPR011335">
    <property type="entry name" value="Restrct_endonuc-II-like"/>
</dbReference>
<name>A0A0D8JC41_9BACT</name>
<reference evidence="2 3" key="1">
    <citation type="submission" date="2014-09" db="EMBL/GenBank/DDBJ databases">
        <title>Draft Genome Sequence of Draconibacterium sp. JN14CK-3.</title>
        <authorList>
            <person name="Dong C."/>
            <person name="Lai Q."/>
            <person name="Shao Z."/>
        </authorList>
    </citation>
    <scope>NUCLEOTIDE SEQUENCE [LARGE SCALE GENOMIC DNA]</scope>
    <source>
        <strain evidence="2 3">JN14CK-3</strain>
    </source>
</reference>
<evidence type="ECO:0000256" key="1">
    <source>
        <dbReference type="SAM" id="Phobius"/>
    </source>
</evidence>
<accession>A0A0D8JC41</accession>